<evidence type="ECO:0008006" key="3">
    <source>
        <dbReference type="Google" id="ProtNLM"/>
    </source>
</evidence>
<comment type="caution">
    <text evidence="1">The sequence shown here is derived from an EMBL/GenBank/DDBJ whole genome shotgun (WGS) entry which is preliminary data.</text>
</comment>
<gene>
    <name evidence="1" type="ORF">R1flu_011195</name>
</gene>
<keyword evidence="2" id="KW-1185">Reference proteome</keyword>
<protein>
    <recommendedName>
        <fullName evidence="3">N-acetyltransferase domain-containing protein</fullName>
    </recommendedName>
</protein>
<name>A0ABD1Z841_9MARC</name>
<dbReference type="Proteomes" id="UP001605036">
    <property type="component" value="Unassembled WGS sequence"/>
</dbReference>
<reference evidence="1 2" key="1">
    <citation type="submission" date="2024-09" db="EMBL/GenBank/DDBJ databases">
        <title>Chromosome-scale assembly of Riccia fluitans.</title>
        <authorList>
            <person name="Paukszto L."/>
            <person name="Sawicki J."/>
            <person name="Karawczyk K."/>
            <person name="Piernik-Szablinska J."/>
            <person name="Szczecinska M."/>
            <person name="Mazdziarz M."/>
        </authorList>
    </citation>
    <scope>NUCLEOTIDE SEQUENCE [LARGE SCALE GENOMIC DNA]</scope>
    <source>
        <strain evidence="1">Rf_01</strain>
        <tissue evidence="1">Aerial parts of the thallus</tissue>
    </source>
</reference>
<evidence type="ECO:0000313" key="1">
    <source>
        <dbReference type="EMBL" id="KAL2643608.1"/>
    </source>
</evidence>
<dbReference type="EMBL" id="JBHFFA010000002">
    <property type="protein sequence ID" value="KAL2643608.1"/>
    <property type="molecule type" value="Genomic_DNA"/>
</dbReference>
<dbReference type="Gene3D" id="3.40.630.30">
    <property type="match status" value="1"/>
</dbReference>
<sequence>MVQSLGIKIVPLLKHPHLIPILRDESPLSVYWPEFTNNARILCKYLPYIFDRPALAGGIFVALVRDDSTGREKIVGSSHSIPFHWAHPSDDASLPQGGWERALVSGVELELSQDPHKPKTNALCALEVTIHPDYRYKQTGRDLASELLLKMKEHARQSGFVAMVVPVRPPLKQLPEFVWMDMNRYCSHVKEEKKVPIEETRSRPDGELVPIPKGAEAFDSWIQKHLSLGARIVGVCHESYKVEGTRSEWEKWTGVNFSVPSPRPYMHAREDEMNDADDDDSYEVVVPGGLVPVKFYPARGLGVYIEPNLWMRHF</sequence>
<dbReference type="AlphaFoldDB" id="A0ABD1Z841"/>
<evidence type="ECO:0000313" key="2">
    <source>
        <dbReference type="Proteomes" id="UP001605036"/>
    </source>
</evidence>
<accession>A0ABD1Z841</accession>
<proteinExistence type="predicted"/>
<organism evidence="1 2">
    <name type="scientific">Riccia fluitans</name>
    <dbReference type="NCBI Taxonomy" id="41844"/>
    <lineage>
        <taxon>Eukaryota</taxon>
        <taxon>Viridiplantae</taxon>
        <taxon>Streptophyta</taxon>
        <taxon>Embryophyta</taxon>
        <taxon>Marchantiophyta</taxon>
        <taxon>Marchantiopsida</taxon>
        <taxon>Marchantiidae</taxon>
        <taxon>Marchantiales</taxon>
        <taxon>Ricciaceae</taxon>
        <taxon>Riccia</taxon>
    </lineage>
</organism>